<sequence>MSGELEITILGSGSSGGVPRADGDWGDCDPHEPKNQRSRCSLLVRRLGEGAEHETTVLVDTSPDLRSQTAAAGAKRLDAVLLTHDHADQTHGIDDIRAFFIRQRARIPTYMDEVTTASMMRRFGYVFDGEGGYPGIAERHVLPAHGEAWHIDGPSGAIPVVTFDQDHGGIRSVGYRFGDVAYSSDVVHLDDHAFAALHGLDVWIVDALRWRPHPTHAHVERALEWIERVRPRRAILTNMHIDLDYNDLKRKLPKGVEPAFDGLRLKHQLRAIFP</sequence>
<feature type="domain" description="Metallo-beta-lactamase" evidence="2">
    <location>
        <begin position="55"/>
        <end position="237"/>
    </location>
</feature>
<proteinExistence type="predicted"/>
<dbReference type="CDD" id="cd16279">
    <property type="entry name" value="metallo-hydrolase-like_MBL-fold"/>
    <property type="match status" value="1"/>
</dbReference>
<dbReference type="Proteomes" id="UP001597216">
    <property type="component" value="Unassembled WGS sequence"/>
</dbReference>
<dbReference type="PANTHER" id="PTHR42663">
    <property type="entry name" value="HYDROLASE C777.06C-RELATED-RELATED"/>
    <property type="match status" value="1"/>
</dbReference>
<dbReference type="InterPro" id="IPR036866">
    <property type="entry name" value="RibonucZ/Hydroxyglut_hydro"/>
</dbReference>
<comment type="caution">
    <text evidence="3">The sequence shown here is derived from an EMBL/GenBank/DDBJ whole genome shotgun (WGS) entry which is preliminary data.</text>
</comment>
<name>A0ABW3SWQ3_9CAUL</name>
<evidence type="ECO:0000256" key="1">
    <source>
        <dbReference type="SAM" id="MobiDB-lite"/>
    </source>
</evidence>
<organism evidence="3 4">
    <name type="scientific">Phenylobacterium conjunctum</name>
    <dbReference type="NCBI Taxonomy" id="1298959"/>
    <lineage>
        <taxon>Bacteria</taxon>
        <taxon>Pseudomonadati</taxon>
        <taxon>Pseudomonadota</taxon>
        <taxon>Alphaproteobacteria</taxon>
        <taxon>Caulobacterales</taxon>
        <taxon>Caulobacteraceae</taxon>
        <taxon>Phenylobacterium</taxon>
    </lineage>
</organism>
<dbReference type="EMBL" id="JBHTLQ010000003">
    <property type="protein sequence ID" value="MFD1189307.1"/>
    <property type="molecule type" value="Genomic_DNA"/>
</dbReference>
<evidence type="ECO:0000313" key="3">
    <source>
        <dbReference type="EMBL" id="MFD1189307.1"/>
    </source>
</evidence>
<dbReference type="RefSeq" id="WP_377352168.1">
    <property type="nucleotide sequence ID" value="NZ_JBHTLQ010000003.1"/>
</dbReference>
<protein>
    <submittedName>
        <fullName evidence="3">MBL fold metallo-hydrolase</fullName>
    </submittedName>
</protein>
<reference evidence="4" key="1">
    <citation type="journal article" date="2019" name="Int. J. Syst. Evol. Microbiol.">
        <title>The Global Catalogue of Microorganisms (GCM) 10K type strain sequencing project: providing services to taxonomists for standard genome sequencing and annotation.</title>
        <authorList>
            <consortium name="The Broad Institute Genomics Platform"/>
            <consortium name="The Broad Institute Genome Sequencing Center for Infectious Disease"/>
            <person name="Wu L."/>
            <person name="Ma J."/>
        </authorList>
    </citation>
    <scope>NUCLEOTIDE SEQUENCE [LARGE SCALE GENOMIC DNA]</scope>
    <source>
        <strain evidence="4">CCUG 55074</strain>
    </source>
</reference>
<dbReference type="InterPro" id="IPR001279">
    <property type="entry name" value="Metallo-B-lactamas"/>
</dbReference>
<feature type="region of interest" description="Disordered" evidence="1">
    <location>
        <begin position="10"/>
        <end position="35"/>
    </location>
</feature>
<keyword evidence="4" id="KW-1185">Reference proteome</keyword>
<accession>A0ABW3SWQ3</accession>
<dbReference type="Pfam" id="PF12706">
    <property type="entry name" value="Lactamase_B_2"/>
    <property type="match status" value="1"/>
</dbReference>
<gene>
    <name evidence="3" type="ORF">ACFQ27_01830</name>
</gene>
<evidence type="ECO:0000259" key="2">
    <source>
        <dbReference type="Pfam" id="PF12706"/>
    </source>
</evidence>
<dbReference type="SUPFAM" id="SSF56281">
    <property type="entry name" value="Metallo-hydrolase/oxidoreductase"/>
    <property type="match status" value="1"/>
</dbReference>
<dbReference type="Gene3D" id="3.60.15.10">
    <property type="entry name" value="Ribonuclease Z/Hydroxyacylglutathione hydrolase-like"/>
    <property type="match status" value="1"/>
</dbReference>
<dbReference type="PANTHER" id="PTHR42663:SF6">
    <property type="entry name" value="HYDROLASE C777.06C-RELATED"/>
    <property type="match status" value="1"/>
</dbReference>
<evidence type="ECO:0000313" key="4">
    <source>
        <dbReference type="Proteomes" id="UP001597216"/>
    </source>
</evidence>